<organism evidence="1 2">
    <name type="scientific">Sulfurospirillum deleyianum (strain ATCC 51133 / DSM 6946 / 5175)</name>
    <dbReference type="NCBI Taxonomy" id="525898"/>
    <lineage>
        <taxon>Bacteria</taxon>
        <taxon>Pseudomonadati</taxon>
        <taxon>Campylobacterota</taxon>
        <taxon>Epsilonproteobacteria</taxon>
        <taxon>Campylobacterales</taxon>
        <taxon>Sulfurospirillaceae</taxon>
        <taxon>Sulfurospirillum</taxon>
    </lineage>
</organism>
<dbReference type="Proteomes" id="UP000002222">
    <property type="component" value="Chromosome"/>
</dbReference>
<proteinExistence type="predicted"/>
<dbReference type="RefSeq" id="WP_012856493.1">
    <property type="nucleotide sequence ID" value="NC_013512.1"/>
</dbReference>
<protein>
    <submittedName>
        <fullName evidence="1">Uncharacterized protein</fullName>
    </submittedName>
</protein>
<gene>
    <name evidence="1" type="ordered locus">Sdel_0692</name>
</gene>
<dbReference type="STRING" id="525898.Sdel_0692"/>
<reference evidence="2" key="1">
    <citation type="submission" date="2009-11" db="EMBL/GenBank/DDBJ databases">
        <title>The complete genome of Sulfurospirillum deleyianum DSM 6946.</title>
        <authorList>
            <consortium name="US DOE Joint Genome Institute (JGI-PGF)"/>
            <person name="Lucas S."/>
            <person name="Copeland A."/>
            <person name="Lapidus A."/>
            <person name="Glavina del Rio T."/>
            <person name="Dalin E."/>
            <person name="Tice H."/>
            <person name="Bruce D."/>
            <person name="Goodwin L."/>
            <person name="Pitluck S."/>
            <person name="Kyrpides N."/>
            <person name="Mavromatis K."/>
            <person name="Ivanova N."/>
            <person name="Ovchinnikova G."/>
            <person name="Munk A.C."/>
            <person name="Lu M."/>
            <person name="Brettin T."/>
            <person name="Detter J.C."/>
            <person name="Han C."/>
            <person name="Tapia R."/>
            <person name="Larimer F."/>
            <person name="Land M."/>
            <person name="Hauser L."/>
            <person name="Markowitz V."/>
            <person name="Cheng J.F."/>
            <person name="Hugenholtz P."/>
            <person name="Woyke T."/>
            <person name="Wu D."/>
            <person name="Aumann P."/>
            <person name="Schneider S."/>
            <person name="Lang E."/>
            <person name="Spring S."/>
            <person name="Klenk H.P."/>
            <person name="Eisen J.A."/>
        </authorList>
    </citation>
    <scope>NUCLEOTIDE SEQUENCE [LARGE SCALE GENOMIC DNA]</scope>
    <source>
        <strain evidence="2">ATCC 51133 / DSM 6946 / 5175</strain>
    </source>
</reference>
<dbReference type="EMBL" id="CP001816">
    <property type="protein sequence ID" value="ACZ11727.1"/>
    <property type="molecule type" value="Genomic_DNA"/>
</dbReference>
<name>D1B0B0_SULD5</name>
<dbReference type="eggNOG" id="COG4314">
    <property type="taxonomic scope" value="Bacteria"/>
</dbReference>
<dbReference type="HOGENOM" id="CLU_134271_0_0_7"/>
<dbReference type="SUPFAM" id="SSF160387">
    <property type="entry name" value="NosL/MerB-like"/>
    <property type="match status" value="1"/>
</dbReference>
<evidence type="ECO:0000313" key="1">
    <source>
        <dbReference type="EMBL" id="ACZ11727.1"/>
    </source>
</evidence>
<evidence type="ECO:0000313" key="2">
    <source>
        <dbReference type="Proteomes" id="UP000002222"/>
    </source>
</evidence>
<dbReference type="OrthoDB" id="8560674at2"/>
<dbReference type="KEGG" id="sdl:Sdel_0692"/>
<accession>D1B0B0</accession>
<reference evidence="1 2" key="2">
    <citation type="journal article" date="2010" name="Stand. Genomic Sci.">
        <title>Complete genome sequence of Sulfurospirillum deleyianum type strain (5175).</title>
        <authorList>
            <person name="Sikorski J."/>
            <person name="Lapidus A."/>
            <person name="Copeland A."/>
            <person name="Glavina Del Rio T."/>
            <person name="Nolan M."/>
            <person name="Lucas S."/>
            <person name="Chen F."/>
            <person name="Tice H."/>
            <person name="Cheng J.F."/>
            <person name="Saunders E."/>
            <person name="Bruce D."/>
            <person name="Goodwin L."/>
            <person name="Pitluck S."/>
            <person name="Ovchinnikova G."/>
            <person name="Pati A."/>
            <person name="Ivanova N."/>
            <person name="Mavromatis K."/>
            <person name="Chen A."/>
            <person name="Palaniappan K."/>
            <person name="Chain P."/>
            <person name="Land M."/>
            <person name="Hauser L."/>
            <person name="Chang Y.J."/>
            <person name="Jeffries C.D."/>
            <person name="Brettin T."/>
            <person name="Detter J.C."/>
            <person name="Han C."/>
            <person name="Rohde M."/>
            <person name="Lang E."/>
            <person name="Spring S."/>
            <person name="Goker M."/>
            <person name="Bristow J."/>
            <person name="Eisen J.A."/>
            <person name="Markowitz V."/>
            <person name="Hugenholtz P."/>
            <person name="Kyrpides N.C."/>
            <person name="Klenk H.P."/>
        </authorList>
    </citation>
    <scope>NUCLEOTIDE SEQUENCE [LARGE SCALE GENOMIC DNA]</scope>
    <source>
        <strain evidence="2">ATCC 51133 / DSM 6946 / 5175</strain>
    </source>
</reference>
<dbReference type="AlphaFoldDB" id="D1B0B0"/>
<sequence precursor="true">MIKTVLALLCVGGILGLLIAFSDTQPSKIYVVHNNTAKEPLEIILERYYCSQDNVPILELFNTAQAIKPNGDTYFFNDIGSFFLWIEKQEEKENLTLWVYATDTERYVPAKTAWYSRVGMTPMGYGFSPYEFHVYDTADYYFDEVYTFAQRGETLWHPMVRHLLVENRL</sequence>
<keyword evidence="2" id="KW-1185">Reference proteome</keyword>